<feature type="transmembrane region" description="Helical" evidence="5">
    <location>
        <begin position="400"/>
        <end position="425"/>
    </location>
</feature>
<dbReference type="AlphaFoldDB" id="A0A1V6UE46"/>
<dbReference type="EMBL" id="MDDG01000011">
    <property type="protein sequence ID" value="OQE36735.1"/>
    <property type="molecule type" value="Genomic_DNA"/>
</dbReference>
<dbReference type="FunFam" id="1.20.1250.20:FF:000447">
    <property type="entry name" value="MFS multidrug transporter, putative"/>
    <property type="match status" value="1"/>
</dbReference>
<evidence type="ECO:0000256" key="3">
    <source>
        <dbReference type="ARBA" id="ARBA00022989"/>
    </source>
</evidence>
<feature type="transmembrane region" description="Helical" evidence="5">
    <location>
        <begin position="311"/>
        <end position="334"/>
    </location>
</feature>
<dbReference type="InterPro" id="IPR011701">
    <property type="entry name" value="MFS"/>
</dbReference>
<feature type="transmembrane region" description="Helical" evidence="5">
    <location>
        <begin position="205"/>
        <end position="225"/>
    </location>
</feature>
<evidence type="ECO:0000256" key="4">
    <source>
        <dbReference type="ARBA" id="ARBA00023136"/>
    </source>
</evidence>
<feature type="transmembrane region" description="Helical" evidence="5">
    <location>
        <begin position="476"/>
        <end position="495"/>
    </location>
</feature>
<comment type="caution">
    <text evidence="7">The sequence shown here is derived from an EMBL/GenBank/DDBJ whole genome shotgun (WGS) entry which is preliminary data.</text>
</comment>
<keyword evidence="3 5" id="KW-1133">Transmembrane helix</keyword>
<evidence type="ECO:0000259" key="6">
    <source>
        <dbReference type="PROSITE" id="PS50850"/>
    </source>
</evidence>
<protein>
    <recommendedName>
        <fullName evidence="6">Major facilitator superfamily (MFS) profile domain-containing protein</fullName>
    </recommendedName>
</protein>
<evidence type="ECO:0000256" key="5">
    <source>
        <dbReference type="SAM" id="Phobius"/>
    </source>
</evidence>
<feature type="transmembrane region" description="Helical" evidence="5">
    <location>
        <begin position="174"/>
        <end position="193"/>
    </location>
</feature>
<dbReference type="PROSITE" id="PS50850">
    <property type="entry name" value="MFS"/>
    <property type="match status" value="1"/>
</dbReference>
<evidence type="ECO:0000313" key="7">
    <source>
        <dbReference type="EMBL" id="OQE36735.1"/>
    </source>
</evidence>
<dbReference type="Proteomes" id="UP000191500">
    <property type="component" value="Unassembled WGS sequence"/>
</dbReference>
<feature type="transmembrane region" description="Helical" evidence="5">
    <location>
        <begin position="271"/>
        <end position="290"/>
    </location>
</feature>
<dbReference type="GO" id="GO:0022857">
    <property type="term" value="F:transmembrane transporter activity"/>
    <property type="evidence" value="ECO:0007669"/>
    <property type="project" value="InterPro"/>
</dbReference>
<accession>A0A1V6UE46</accession>
<organism evidence="7 8">
    <name type="scientific">Penicillium coprophilum</name>
    <dbReference type="NCBI Taxonomy" id="36646"/>
    <lineage>
        <taxon>Eukaryota</taxon>
        <taxon>Fungi</taxon>
        <taxon>Dikarya</taxon>
        <taxon>Ascomycota</taxon>
        <taxon>Pezizomycotina</taxon>
        <taxon>Eurotiomycetes</taxon>
        <taxon>Eurotiomycetidae</taxon>
        <taxon>Eurotiales</taxon>
        <taxon>Aspergillaceae</taxon>
        <taxon>Penicillium</taxon>
    </lineage>
</organism>
<dbReference type="InterPro" id="IPR020846">
    <property type="entry name" value="MFS_dom"/>
</dbReference>
<dbReference type="InterPro" id="IPR036259">
    <property type="entry name" value="MFS_trans_sf"/>
</dbReference>
<name>A0A1V6UE46_9EURO</name>
<reference evidence="8" key="1">
    <citation type="journal article" date="2017" name="Nat. Microbiol.">
        <title>Global analysis of biosynthetic gene clusters reveals vast potential of secondary metabolite production in Penicillium species.</title>
        <authorList>
            <person name="Nielsen J.C."/>
            <person name="Grijseels S."/>
            <person name="Prigent S."/>
            <person name="Ji B."/>
            <person name="Dainat J."/>
            <person name="Nielsen K.F."/>
            <person name="Frisvad J.C."/>
            <person name="Workman M."/>
            <person name="Nielsen J."/>
        </authorList>
    </citation>
    <scope>NUCLEOTIDE SEQUENCE [LARGE SCALE GENOMIC DNA]</scope>
    <source>
        <strain evidence="8">IBT 31321</strain>
    </source>
</reference>
<comment type="subcellular location">
    <subcellularLocation>
        <location evidence="1">Membrane</location>
        <topology evidence="1">Multi-pass membrane protein</topology>
    </subcellularLocation>
</comment>
<feature type="transmembrane region" description="Helical" evidence="5">
    <location>
        <begin position="136"/>
        <end position="162"/>
    </location>
</feature>
<dbReference type="FunFam" id="1.20.1720.10:FF:000027">
    <property type="entry name" value="MFS multidrug transporter, putative"/>
    <property type="match status" value="1"/>
</dbReference>
<sequence>MGAAEAPGPSNEAMPYDPEQARINQETVDLEKLGRERPECFKSAWAEISFCLSIFMSQILAEYYISGSNVLLPTLVKELDLPKASEIWPSTALSLVVTSTLLIFGRLTDMFGGYIIYSGGAIWLTISSILCGVSQTWLMLIICRALQGFALAAFLPSGVMILGSTYRPGPRKNMVFSIYGACAALGFFVGIFFSGLSGEYLTWRWYFFIGAILSAITAALSLFSIPRDYSEKRKLGIRMDWPGACLSIPAAVLVVFAIADSSYAPQGWRTPYIPLFFVLGLILMGVMVYVEGWVVENPLLPGDVFRVKYMLPLVIALLFLYGTLGIFLLYAVLYMSEIMGASPMQIVAWTAPMGVGGLILSVGGGMIFHKVPGTILMLISCLGYVGSGLLFAVIPIGGNYWAFVFPAMICGTVGIDISFNLANVFITTNLPKARQGLAGALINCTLHMGIAVMLGFADIVHSQTSDLGARDSYKAVFWYETGLAILGLLIVAFFVRIREAKSELTLDERAAMAAEGDTRGEV</sequence>
<keyword evidence="4 5" id="KW-0472">Membrane</keyword>
<evidence type="ECO:0000256" key="1">
    <source>
        <dbReference type="ARBA" id="ARBA00004141"/>
    </source>
</evidence>
<dbReference type="Gene3D" id="1.20.1250.20">
    <property type="entry name" value="MFS general substrate transporter like domains"/>
    <property type="match status" value="1"/>
</dbReference>
<feature type="transmembrane region" description="Helical" evidence="5">
    <location>
        <begin position="346"/>
        <end position="368"/>
    </location>
</feature>
<dbReference type="GO" id="GO:0016020">
    <property type="term" value="C:membrane"/>
    <property type="evidence" value="ECO:0007669"/>
    <property type="project" value="UniProtKB-SubCell"/>
</dbReference>
<dbReference type="SUPFAM" id="SSF103473">
    <property type="entry name" value="MFS general substrate transporter"/>
    <property type="match status" value="1"/>
</dbReference>
<keyword evidence="8" id="KW-1185">Reference proteome</keyword>
<evidence type="ECO:0000313" key="8">
    <source>
        <dbReference type="Proteomes" id="UP000191500"/>
    </source>
</evidence>
<feature type="transmembrane region" description="Helical" evidence="5">
    <location>
        <begin position="111"/>
        <end position="130"/>
    </location>
</feature>
<proteinExistence type="predicted"/>
<dbReference type="PANTHER" id="PTHR42718:SF36">
    <property type="entry name" value="MULTIDRUG TRANSPORTER, PUTATIVE (AFU_ORTHOLOGUE AFUA_4G13820)-RELATED"/>
    <property type="match status" value="1"/>
</dbReference>
<feature type="transmembrane region" description="Helical" evidence="5">
    <location>
        <begin position="87"/>
        <end position="104"/>
    </location>
</feature>
<feature type="transmembrane region" description="Helical" evidence="5">
    <location>
        <begin position="375"/>
        <end position="394"/>
    </location>
</feature>
<feature type="domain" description="Major facilitator superfamily (MFS) profile" evidence="6">
    <location>
        <begin position="50"/>
        <end position="499"/>
    </location>
</feature>
<gene>
    <name evidence="7" type="ORF">PENCOP_c011G03240</name>
</gene>
<dbReference type="Pfam" id="PF07690">
    <property type="entry name" value="MFS_1"/>
    <property type="match status" value="1"/>
</dbReference>
<keyword evidence="2 5" id="KW-0812">Transmembrane</keyword>
<dbReference type="Gene3D" id="1.20.1720.10">
    <property type="entry name" value="Multidrug resistance protein D"/>
    <property type="match status" value="1"/>
</dbReference>
<evidence type="ECO:0000256" key="2">
    <source>
        <dbReference type="ARBA" id="ARBA00022692"/>
    </source>
</evidence>
<dbReference type="PANTHER" id="PTHR42718">
    <property type="entry name" value="MAJOR FACILITATOR SUPERFAMILY MULTIDRUG TRANSPORTER MFSC"/>
    <property type="match status" value="1"/>
</dbReference>
<feature type="transmembrane region" description="Helical" evidence="5">
    <location>
        <begin position="437"/>
        <end position="456"/>
    </location>
</feature>
<feature type="transmembrane region" description="Helical" evidence="5">
    <location>
        <begin position="237"/>
        <end position="259"/>
    </location>
</feature>